<evidence type="ECO:0000256" key="2">
    <source>
        <dbReference type="ARBA" id="ARBA00008954"/>
    </source>
</evidence>
<evidence type="ECO:0000256" key="7">
    <source>
        <dbReference type="SAM" id="MobiDB-lite"/>
    </source>
</evidence>
<feature type="compositionally biased region" description="Basic and acidic residues" evidence="7">
    <location>
        <begin position="440"/>
        <end position="488"/>
    </location>
</feature>
<dbReference type="InterPro" id="IPR015421">
    <property type="entry name" value="PyrdxlP-dep_Trfase_major"/>
</dbReference>
<sequence>MMIAYQRAQRGQKAITEEDLKSALINKPPGTPELTIMSFKNAEHGTTLGAMSASHSNALSKVDIPAFDWPIAEFPKYKYPLDHFESLNKGQDEKCLAQIEDLLDKYEKRNMPVAGIAVEPIQSDCTTEASADFFQGLQGITNRRGIYLMFDESRTGCGATGRFWCHEHFCLPSHVDAVVFGGKCQLAGFFHSLDLSPKERDRLYEPWMGDPVKLYIFEAIICLIEQLNLMKKVEETGKYMKEGLMEMEIQYYDLIHSTRGLGSILAFDAQCPALRDNIICRLRQKGVIVGQCGSQGISLRPSLTFTKRHVDIFLQKLEEVIKETELKEPKKDKGEDILAKYGPPPKPFSRPRVHPCEHSETRMKKKSKKKKKKTFCQEMKELSAPPNKDCNDSCDSNPCDAYLEDWQKECKAMSEGVQKFVAGVKREKKPFAFDGPGVKPLDKCPSKQKKEDHCSKSQADKKHAEEKTSNKIPEKKESKKSMKEDKKRAQICTSCTKPKTTSNMWKKCKPKKKKSKKKSECMRGNTKKPPRKNNC</sequence>
<comment type="cofactor">
    <cofactor evidence="1">
        <name>pyridoxal 5'-phosphate</name>
        <dbReference type="ChEBI" id="CHEBI:597326"/>
    </cofactor>
</comment>
<feature type="region of interest" description="Disordered" evidence="7">
    <location>
        <begin position="335"/>
        <end position="374"/>
    </location>
</feature>
<keyword evidence="4" id="KW-0808">Transferase</keyword>
<dbReference type="Proteomes" id="UP000410492">
    <property type="component" value="Unassembled WGS sequence"/>
</dbReference>
<dbReference type="PANTHER" id="PTHR43206">
    <property type="entry name" value="AMINOTRANSFERASE"/>
    <property type="match status" value="1"/>
</dbReference>
<evidence type="ECO:0000313" key="9">
    <source>
        <dbReference type="Proteomes" id="UP000410492"/>
    </source>
</evidence>
<evidence type="ECO:0000256" key="4">
    <source>
        <dbReference type="ARBA" id="ARBA00022679"/>
    </source>
</evidence>
<name>A0A653DNK8_CALMS</name>
<dbReference type="Gene3D" id="3.90.1150.10">
    <property type="entry name" value="Aspartate Aminotransferase, domain 1"/>
    <property type="match status" value="1"/>
</dbReference>
<dbReference type="PANTHER" id="PTHR43206:SF1">
    <property type="entry name" value="4-AMINOBUTYRATE AMINOTRANSFERASE, MITOCHONDRIAL"/>
    <property type="match status" value="1"/>
</dbReference>
<dbReference type="SUPFAM" id="SSF53383">
    <property type="entry name" value="PLP-dependent transferases"/>
    <property type="match status" value="1"/>
</dbReference>
<dbReference type="InterPro" id="IPR005814">
    <property type="entry name" value="Aminotrans_3"/>
</dbReference>
<dbReference type="Pfam" id="PF00202">
    <property type="entry name" value="Aminotran_3"/>
    <property type="match status" value="1"/>
</dbReference>
<reference evidence="8 9" key="1">
    <citation type="submission" date="2019-01" db="EMBL/GenBank/DDBJ databases">
        <authorList>
            <person name="Sayadi A."/>
        </authorList>
    </citation>
    <scope>NUCLEOTIDE SEQUENCE [LARGE SCALE GENOMIC DNA]</scope>
</reference>
<feature type="compositionally biased region" description="Polar residues" evidence="7">
    <location>
        <begin position="491"/>
        <end position="504"/>
    </location>
</feature>
<accession>A0A653DNK8</accession>
<comment type="similarity">
    <text evidence="2 6">Belongs to the class-III pyridoxal-phosphate-dependent aminotransferase family.</text>
</comment>
<feature type="compositionally biased region" description="Basic residues" evidence="7">
    <location>
        <begin position="506"/>
        <end position="517"/>
    </location>
</feature>
<feature type="region of interest" description="Disordered" evidence="7">
    <location>
        <begin position="427"/>
        <end position="535"/>
    </location>
</feature>
<evidence type="ECO:0000256" key="1">
    <source>
        <dbReference type="ARBA" id="ARBA00001933"/>
    </source>
</evidence>
<protein>
    <submittedName>
        <fullName evidence="8">Uncharacterized protein</fullName>
    </submittedName>
</protein>
<dbReference type="GO" id="GO:0005739">
    <property type="term" value="C:mitochondrion"/>
    <property type="evidence" value="ECO:0007669"/>
    <property type="project" value="TreeGrafter"/>
</dbReference>
<dbReference type="InterPro" id="IPR015422">
    <property type="entry name" value="PyrdxlP-dep_Trfase_small"/>
</dbReference>
<dbReference type="GO" id="GO:0030170">
    <property type="term" value="F:pyridoxal phosphate binding"/>
    <property type="evidence" value="ECO:0007669"/>
    <property type="project" value="InterPro"/>
</dbReference>
<dbReference type="InterPro" id="IPR015424">
    <property type="entry name" value="PyrdxlP-dep_Trfase"/>
</dbReference>
<feature type="compositionally biased region" description="Basic residues" evidence="7">
    <location>
        <begin position="363"/>
        <end position="374"/>
    </location>
</feature>
<dbReference type="EMBL" id="CAACVG010013432">
    <property type="protein sequence ID" value="VEN61816.1"/>
    <property type="molecule type" value="Genomic_DNA"/>
</dbReference>
<dbReference type="GO" id="GO:0008483">
    <property type="term" value="F:transaminase activity"/>
    <property type="evidence" value="ECO:0007669"/>
    <property type="project" value="UniProtKB-KW"/>
</dbReference>
<evidence type="ECO:0000313" key="8">
    <source>
        <dbReference type="EMBL" id="VEN61816.1"/>
    </source>
</evidence>
<dbReference type="OrthoDB" id="5419315at2759"/>
<keyword evidence="9" id="KW-1185">Reference proteome</keyword>
<evidence type="ECO:0000256" key="6">
    <source>
        <dbReference type="RuleBase" id="RU003560"/>
    </source>
</evidence>
<gene>
    <name evidence="8" type="ORF">CALMAC_LOCUS19130</name>
</gene>
<evidence type="ECO:0000256" key="5">
    <source>
        <dbReference type="ARBA" id="ARBA00022898"/>
    </source>
</evidence>
<organism evidence="8 9">
    <name type="scientific">Callosobruchus maculatus</name>
    <name type="common">Southern cowpea weevil</name>
    <name type="synonym">Pulse bruchid</name>
    <dbReference type="NCBI Taxonomy" id="64391"/>
    <lineage>
        <taxon>Eukaryota</taxon>
        <taxon>Metazoa</taxon>
        <taxon>Ecdysozoa</taxon>
        <taxon>Arthropoda</taxon>
        <taxon>Hexapoda</taxon>
        <taxon>Insecta</taxon>
        <taxon>Pterygota</taxon>
        <taxon>Neoptera</taxon>
        <taxon>Endopterygota</taxon>
        <taxon>Coleoptera</taxon>
        <taxon>Polyphaga</taxon>
        <taxon>Cucujiformia</taxon>
        <taxon>Chrysomeloidea</taxon>
        <taxon>Chrysomelidae</taxon>
        <taxon>Bruchinae</taxon>
        <taxon>Bruchini</taxon>
        <taxon>Callosobruchus</taxon>
    </lineage>
</organism>
<dbReference type="AlphaFoldDB" id="A0A653DNK8"/>
<proteinExistence type="inferred from homology"/>
<feature type="compositionally biased region" description="Basic residues" evidence="7">
    <location>
        <begin position="525"/>
        <end position="535"/>
    </location>
</feature>
<dbReference type="GO" id="GO:0009450">
    <property type="term" value="P:gamma-aminobutyric acid catabolic process"/>
    <property type="evidence" value="ECO:0007669"/>
    <property type="project" value="TreeGrafter"/>
</dbReference>
<keyword evidence="3" id="KW-0032">Aminotransferase</keyword>
<evidence type="ECO:0000256" key="3">
    <source>
        <dbReference type="ARBA" id="ARBA00022576"/>
    </source>
</evidence>
<keyword evidence="5 6" id="KW-0663">Pyridoxal phosphate</keyword>
<dbReference type="Gene3D" id="3.40.640.10">
    <property type="entry name" value="Type I PLP-dependent aspartate aminotransferase-like (Major domain)"/>
    <property type="match status" value="1"/>
</dbReference>